<dbReference type="PANTHER" id="PTHR21661">
    <property type="entry name" value="EPOXIDE HYDROLASE 1-RELATED"/>
    <property type="match status" value="1"/>
</dbReference>
<dbReference type="PIRSF" id="PIRSF001112">
    <property type="entry name" value="Epoxide_hydrolase"/>
    <property type="match status" value="1"/>
</dbReference>
<accession>A0ABV5AYA8</accession>
<dbReference type="PANTHER" id="PTHR21661:SF35">
    <property type="entry name" value="EPOXIDE HYDROLASE"/>
    <property type="match status" value="1"/>
</dbReference>
<dbReference type="Gene3D" id="3.40.50.1820">
    <property type="entry name" value="alpha/beta hydrolase"/>
    <property type="match status" value="1"/>
</dbReference>
<evidence type="ECO:0000259" key="4">
    <source>
        <dbReference type="Pfam" id="PF06441"/>
    </source>
</evidence>
<keyword evidence="2" id="KW-0058">Aromatic hydrocarbons catabolism</keyword>
<dbReference type="EMBL" id="JBHHMI010000027">
    <property type="protein sequence ID" value="MFB5269213.1"/>
    <property type="molecule type" value="Genomic_DNA"/>
</dbReference>
<comment type="caution">
    <text evidence="5">The sequence shown here is derived from an EMBL/GenBank/DDBJ whole genome shotgun (WGS) entry which is preliminary data.</text>
</comment>
<keyword evidence="3 5" id="KW-0378">Hydrolase</keyword>
<feature type="domain" description="Epoxide hydrolase N-terminal" evidence="4">
    <location>
        <begin position="2"/>
        <end position="107"/>
    </location>
</feature>
<name>A0ABV5AYA8_9BACL</name>
<evidence type="ECO:0000256" key="2">
    <source>
        <dbReference type="ARBA" id="ARBA00022797"/>
    </source>
</evidence>
<organism evidence="5 6">
    <name type="scientific">Paenibacillus enshidis</name>
    <dbReference type="NCBI Taxonomy" id="1458439"/>
    <lineage>
        <taxon>Bacteria</taxon>
        <taxon>Bacillati</taxon>
        <taxon>Bacillota</taxon>
        <taxon>Bacilli</taxon>
        <taxon>Bacillales</taxon>
        <taxon>Paenibacillaceae</taxon>
        <taxon>Paenibacillus</taxon>
    </lineage>
</organism>
<reference evidence="5 6" key="1">
    <citation type="submission" date="2024-09" db="EMBL/GenBank/DDBJ databases">
        <title>Paenibacillus zeirhizospherea sp. nov., isolated from surface of the maize (Zea mays) roots in a horticulture field, Hungary.</title>
        <authorList>
            <person name="Marton D."/>
            <person name="Farkas M."/>
            <person name="Bedics A."/>
            <person name="Toth E."/>
            <person name="Tancsics A."/>
            <person name="Boka K."/>
            <person name="Maroti G."/>
            <person name="Kriszt B."/>
            <person name="Cserhati M."/>
        </authorList>
    </citation>
    <scope>NUCLEOTIDE SEQUENCE [LARGE SCALE GENOMIC DNA]</scope>
    <source>
        <strain evidence="5 6">KCTC 33519</strain>
    </source>
</reference>
<dbReference type="InterPro" id="IPR016292">
    <property type="entry name" value="Epoxide_hydrolase"/>
</dbReference>
<dbReference type="Pfam" id="PF06441">
    <property type="entry name" value="EHN"/>
    <property type="match status" value="1"/>
</dbReference>
<keyword evidence="6" id="KW-1185">Reference proteome</keyword>
<evidence type="ECO:0000256" key="3">
    <source>
        <dbReference type="ARBA" id="ARBA00022801"/>
    </source>
</evidence>
<evidence type="ECO:0000256" key="1">
    <source>
        <dbReference type="ARBA" id="ARBA00010088"/>
    </source>
</evidence>
<dbReference type="EC" id="3.-.-.-" evidence="5"/>
<dbReference type="PRINTS" id="PR00412">
    <property type="entry name" value="EPOXHYDRLASE"/>
</dbReference>
<comment type="similarity">
    <text evidence="1">Belongs to the peptidase S33 family.</text>
</comment>
<gene>
    <name evidence="5" type="ORF">ACE41H_20860</name>
</gene>
<sequence length="381" mass="43177">MVRPFKISIPQQEVDDLFSRLKQARWPSIFHEKPWALGTDHSFMKRLIDYWGSEYNWREQENWLNSFPQFIETVDGMNIHFIHVRGEGASSKPLLITHGWPGSFMEMLKAVPYLTTPSLFGGKSEDSFDVIIPSIPGFAFSDKPTRPGVGSRYVAELWAKLMDSLGYESYFVQGGDIGAGVSTWLSLMYPDRVKGLHLNFIPGSYKPLLSEETPPLSDEEQKYLDKVAGWTEREGAYGALHKTKPETIAFALSDSPIGLASWIVEKFQAWSDCNGDIEASFSLDDLLTNISIYWFTNSIASSIRIYAEGPKMPLPFSEGQKVTVKTGVSVFPKELPMPPRSWVERGYNVTYWEHMNKGGHFAAMENPELFAGQLHHFFHSL</sequence>
<dbReference type="InterPro" id="IPR010497">
    <property type="entry name" value="Epoxide_hydro_N"/>
</dbReference>
<dbReference type="Proteomes" id="UP001580346">
    <property type="component" value="Unassembled WGS sequence"/>
</dbReference>
<evidence type="ECO:0000313" key="6">
    <source>
        <dbReference type="Proteomes" id="UP001580346"/>
    </source>
</evidence>
<dbReference type="InterPro" id="IPR000639">
    <property type="entry name" value="Epox_hydrolase-like"/>
</dbReference>
<dbReference type="RefSeq" id="WP_375357485.1">
    <property type="nucleotide sequence ID" value="NZ_JBHHMI010000027.1"/>
</dbReference>
<evidence type="ECO:0000313" key="5">
    <source>
        <dbReference type="EMBL" id="MFB5269213.1"/>
    </source>
</evidence>
<dbReference type="GO" id="GO:0016787">
    <property type="term" value="F:hydrolase activity"/>
    <property type="evidence" value="ECO:0007669"/>
    <property type="project" value="UniProtKB-KW"/>
</dbReference>
<protein>
    <submittedName>
        <fullName evidence="5">Epoxide hydrolase family protein</fullName>
        <ecNumber evidence="5">3.-.-.-</ecNumber>
    </submittedName>
</protein>
<dbReference type="SUPFAM" id="SSF53474">
    <property type="entry name" value="alpha/beta-Hydrolases"/>
    <property type="match status" value="1"/>
</dbReference>
<proteinExistence type="inferred from homology"/>
<dbReference type="InterPro" id="IPR029058">
    <property type="entry name" value="AB_hydrolase_fold"/>
</dbReference>